<gene>
    <name evidence="7" type="ORF">AJ80_09814</name>
</gene>
<keyword evidence="2 6" id="KW-0812">Transmembrane</keyword>
<dbReference type="InterPro" id="IPR013901">
    <property type="entry name" value="Anthrone_oxy"/>
</dbReference>
<comment type="caution">
    <text evidence="7">The sequence shown here is derived from an EMBL/GenBank/DDBJ whole genome shotgun (WGS) entry which is preliminary data.</text>
</comment>
<dbReference type="PANTHER" id="PTHR35042:SF1">
    <property type="entry name" value="DUF1772-DOMAIN-CONTAINING PROTEIN"/>
    <property type="match status" value="1"/>
</dbReference>
<sequence length="202" mass="21617">MTDERFVIRTAQAIGLTTSSFLSSHILSFSYALVPTLILPAAGNIKRSFDSGLEPGTPIGHIATQWRHAYHLGRSTAPFIALASSAAYTYLAYAFREGTGVLHTEATAQASNLYLVAALLSLGIVPFTLAVMKPTNDKLMERAAATDAGKEGKGKGVKGEELVASREDAEVRGWLEKWCCLNCARACFPIAATLLAVSATFY</sequence>
<feature type="transmembrane region" description="Helical" evidence="6">
    <location>
        <begin position="113"/>
        <end position="132"/>
    </location>
</feature>
<dbReference type="GO" id="GO:0016020">
    <property type="term" value="C:membrane"/>
    <property type="evidence" value="ECO:0007669"/>
    <property type="project" value="UniProtKB-SubCell"/>
</dbReference>
<organism evidence="7 8">
    <name type="scientific">Polytolypa hystricis (strain UAMH7299)</name>
    <dbReference type="NCBI Taxonomy" id="1447883"/>
    <lineage>
        <taxon>Eukaryota</taxon>
        <taxon>Fungi</taxon>
        <taxon>Dikarya</taxon>
        <taxon>Ascomycota</taxon>
        <taxon>Pezizomycotina</taxon>
        <taxon>Eurotiomycetes</taxon>
        <taxon>Eurotiomycetidae</taxon>
        <taxon>Onygenales</taxon>
        <taxon>Onygenales incertae sedis</taxon>
        <taxon>Polytolypa</taxon>
    </lineage>
</organism>
<accession>A0A2B7WIZ4</accession>
<dbReference type="PANTHER" id="PTHR35042">
    <property type="entry name" value="ANTHRONE OXYGENASE ENCC"/>
    <property type="match status" value="1"/>
</dbReference>
<comment type="subcellular location">
    <subcellularLocation>
        <location evidence="1">Membrane</location>
        <topology evidence="1">Multi-pass membrane protein</topology>
    </subcellularLocation>
</comment>
<dbReference type="Proteomes" id="UP000224634">
    <property type="component" value="Unassembled WGS sequence"/>
</dbReference>
<proteinExistence type="inferred from homology"/>
<keyword evidence="4 6" id="KW-0472">Membrane</keyword>
<evidence type="ECO:0000256" key="6">
    <source>
        <dbReference type="SAM" id="Phobius"/>
    </source>
</evidence>
<evidence type="ECO:0000256" key="1">
    <source>
        <dbReference type="ARBA" id="ARBA00004141"/>
    </source>
</evidence>
<keyword evidence="3 6" id="KW-1133">Transmembrane helix</keyword>
<evidence type="ECO:0000256" key="4">
    <source>
        <dbReference type="ARBA" id="ARBA00023136"/>
    </source>
</evidence>
<keyword evidence="8" id="KW-1185">Reference proteome</keyword>
<evidence type="ECO:0008006" key="9">
    <source>
        <dbReference type="Google" id="ProtNLM"/>
    </source>
</evidence>
<reference evidence="7 8" key="1">
    <citation type="submission" date="2017-10" db="EMBL/GenBank/DDBJ databases">
        <title>Comparative genomics in systemic dimorphic fungi from Ajellomycetaceae.</title>
        <authorList>
            <person name="Munoz J.F."/>
            <person name="Mcewen J.G."/>
            <person name="Clay O.K."/>
            <person name="Cuomo C.A."/>
        </authorList>
    </citation>
    <scope>NUCLEOTIDE SEQUENCE [LARGE SCALE GENOMIC DNA]</scope>
    <source>
        <strain evidence="7 8">UAMH7299</strain>
    </source>
</reference>
<name>A0A2B7WIZ4_POLH7</name>
<protein>
    <recommendedName>
        <fullName evidence="9">DUF1772 domain-containing protein</fullName>
    </recommendedName>
</protein>
<evidence type="ECO:0000313" key="7">
    <source>
        <dbReference type="EMBL" id="PGG96508.1"/>
    </source>
</evidence>
<evidence type="ECO:0000256" key="2">
    <source>
        <dbReference type="ARBA" id="ARBA00022692"/>
    </source>
</evidence>
<evidence type="ECO:0000256" key="3">
    <source>
        <dbReference type="ARBA" id="ARBA00022989"/>
    </source>
</evidence>
<evidence type="ECO:0000313" key="8">
    <source>
        <dbReference type="Proteomes" id="UP000224634"/>
    </source>
</evidence>
<feature type="transmembrane region" description="Helical" evidence="6">
    <location>
        <begin position="76"/>
        <end position="93"/>
    </location>
</feature>
<dbReference type="AlphaFoldDB" id="A0A2B7WIZ4"/>
<evidence type="ECO:0000256" key="5">
    <source>
        <dbReference type="ARBA" id="ARBA00034313"/>
    </source>
</evidence>
<dbReference type="Pfam" id="PF08592">
    <property type="entry name" value="Anthrone_oxy"/>
    <property type="match status" value="1"/>
</dbReference>
<dbReference type="OrthoDB" id="5954308at2759"/>
<feature type="transmembrane region" description="Helical" evidence="6">
    <location>
        <begin position="20"/>
        <end position="39"/>
    </location>
</feature>
<comment type="similarity">
    <text evidence="5">Belongs to the anthrone oxygenase family.</text>
</comment>
<dbReference type="EMBL" id="PDNA01000358">
    <property type="protein sequence ID" value="PGG96508.1"/>
    <property type="molecule type" value="Genomic_DNA"/>
</dbReference>